<keyword evidence="3" id="KW-0433">Leucine-rich repeat</keyword>
<dbReference type="InterPro" id="IPR001611">
    <property type="entry name" value="Leu-rich_rpt"/>
</dbReference>
<comment type="subcellular location">
    <subcellularLocation>
        <location evidence="1">Membrane</location>
        <topology evidence="1">Single-pass membrane protein</topology>
    </subcellularLocation>
</comment>
<keyword evidence="2" id="KW-0597">Phosphoprotein</keyword>
<organism evidence="10 11">
    <name type="scientific">Hevea brasiliensis</name>
    <name type="common">Para rubber tree</name>
    <name type="synonym">Siphonia brasiliensis</name>
    <dbReference type="NCBI Taxonomy" id="3981"/>
    <lineage>
        <taxon>Eukaryota</taxon>
        <taxon>Viridiplantae</taxon>
        <taxon>Streptophyta</taxon>
        <taxon>Embryophyta</taxon>
        <taxon>Tracheophyta</taxon>
        <taxon>Spermatophyta</taxon>
        <taxon>Magnoliopsida</taxon>
        <taxon>eudicotyledons</taxon>
        <taxon>Gunneridae</taxon>
        <taxon>Pentapetalae</taxon>
        <taxon>rosids</taxon>
        <taxon>fabids</taxon>
        <taxon>Malpighiales</taxon>
        <taxon>Euphorbiaceae</taxon>
        <taxon>Crotonoideae</taxon>
        <taxon>Micrandreae</taxon>
        <taxon>Hevea</taxon>
    </lineage>
</organism>
<evidence type="ECO:0000256" key="3">
    <source>
        <dbReference type="ARBA" id="ARBA00022614"/>
    </source>
</evidence>
<evidence type="ECO:0000256" key="6">
    <source>
        <dbReference type="ARBA" id="ARBA00022737"/>
    </source>
</evidence>
<feature type="region of interest" description="Disordered" evidence="9">
    <location>
        <begin position="52"/>
        <end position="72"/>
    </location>
</feature>
<evidence type="ECO:0000256" key="5">
    <source>
        <dbReference type="ARBA" id="ARBA00022729"/>
    </source>
</evidence>
<evidence type="ECO:0000256" key="9">
    <source>
        <dbReference type="SAM" id="MobiDB-lite"/>
    </source>
</evidence>
<dbReference type="Pfam" id="PF00560">
    <property type="entry name" value="LRR_1"/>
    <property type="match status" value="2"/>
</dbReference>
<evidence type="ECO:0000313" key="10">
    <source>
        <dbReference type="EMBL" id="KAF2288967.1"/>
    </source>
</evidence>
<dbReference type="PANTHER" id="PTHR48065:SF56">
    <property type="entry name" value="RECEPTOR-LIKE PROTEIN 46"/>
    <property type="match status" value="1"/>
</dbReference>
<accession>A0A6A6KJJ6</accession>
<keyword evidence="4" id="KW-0812">Transmembrane</keyword>
<dbReference type="EMBL" id="JAAGAX010000016">
    <property type="protein sequence ID" value="KAF2288967.1"/>
    <property type="molecule type" value="Genomic_DNA"/>
</dbReference>
<evidence type="ECO:0000256" key="2">
    <source>
        <dbReference type="ARBA" id="ARBA00022553"/>
    </source>
</evidence>
<protein>
    <recommendedName>
        <fullName evidence="12">Leucine-rich repeat-containing N-terminal plant-type domain-containing protein</fullName>
    </recommendedName>
</protein>
<gene>
    <name evidence="10" type="ORF">GH714_023148</name>
</gene>
<sequence>MSRNKLSGRIPKTLGEMDNLESLDSSHNRLSGEIPQTFGKLSQLTDLQLSNNELTGSIPSGPQMDSLNDPNFYANNSRNSGLCGMQVQVSCEKALPEPKPEESGSQGSWFSWVMLETMLTAVIILDNLRRVVFTL</sequence>
<comment type="caution">
    <text evidence="10">The sequence shown here is derived from an EMBL/GenBank/DDBJ whole genome shotgun (WGS) entry which is preliminary data.</text>
</comment>
<keyword evidence="11" id="KW-1185">Reference proteome</keyword>
<evidence type="ECO:0000256" key="7">
    <source>
        <dbReference type="ARBA" id="ARBA00022989"/>
    </source>
</evidence>
<dbReference type="PANTHER" id="PTHR48065">
    <property type="entry name" value="OS10G0469600 PROTEIN"/>
    <property type="match status" value="1"/>
</dbReference>
<evidence type="ECO:0000256" key="1">
    <source>
        <dbReference type="ARBA" id="ARBA00004167"/>
    </source>
</evidence>
<keyword evidence="6" id="KW-0677">Repeat</keyword>
<dbReference type="Gene3D" id="3.80.10.10">
    <property type="entry name" value="Ribonuclease Inhibitor"/>
    <property type="match status" value="1"/>
</dbReference>
<dbReference type="GO" id="GO:0016020">
    <property type="term" value="C:membrane"/>
    <property type="evidence" value="ECO:0007669"/>
    <property type="project" value="UniProtKB-SubCell"/>
</dbReference>
<keyword evidence="7" id="KW-1133">Transmembrane helix</keyword>
<proteinExistence type="predicted"/>
<dbReference type="AlphaFoldDB" id="A0A6A6KJJ6"/>
<evidence type="ECO:0000256" key="4">
    <source>
        <dbReference type="ARBA" id="ARBA00022692"/>
    </source>
</evidence>
<evidence type="ECO:0008006" key="12">
    <source>
        <dbReference type="Google" id="ProtNLM"/>
    </source>
</evidence>
<name>A0A6A6KJJ6_HEVBR</name>
<dbReference type="SUPFAM" id="SSF52058">
    <property type="entry name" value="L domain-like"/>
    <property type="match status" value="1"/>
</dbReference>
<keyword evidence="8" id="KW-0472">Membrane</keyword>
<dbReference type="Proteomes" id="UP000467840">
    <property type="component" value="Chromosome 8"/>
</dbReference>
<dbReference type="PRINTS" id="PR00019">
    <property type="entry name" value="LEURICHRPT"/>
</dbReference>
<keyword evidence="5" id="KW-0732">Signal</keyword>
<dbReference type="InterPro" id="IPR032675">
    <property type="entry name" value="LRR_dom_sf"/>
</dbReference>
<dbReference type="FunFam" id="3.80.10.10:FF:000722">
    <property type="entry name" value="Leucine-rich repeat receptor-like protein kinase"/>
    <property type="match status" value="1"/>
</dbReference>
<reference evidence="10 11" key="1">
    <citation type="journal article" date="2020" name="Mol. Plant">
        <title>The Chromosome-Based Rubber Tree Genome Provides New Insights into Spurge Genome Evolution and Rubber Biosynthesis.</title>
        <authorList>
            <person name="Liu J."/>
            <person name="Shi C."/>
            <person name="Shi C.C."/>
            <person name="Li W."/>
            <person name="Zhang Q.J."/>
            <person name="Zhang Y."/>
            <person name="Li K."/>
            <person name="Lu H.F."/>
            <person name="Shi C."/>
            <person name="Zhu S.T."/>
            <person name="Xiao Z.Y."/>
            <person name="Nan H."/>
            <person name="Yue Y."/>
            <person name="Zhu X.G."/>
            <person name="Wu Y."/>
            <person name="Hong X.N."/>
            <person name="Fan G.Y."/>
            <person name="Tong Y."/>
            <person name="Zhang D."/>
            <person name="Mao C.L."/>
            <person name="Liu Y.L."/>
            <person name="Hao S.J."/>
            <person name="Liu W.Q."/>
            <person name="Lv M.Q."/>
            <person name="Zhang H.B."/>
            <person name="Liu Y."/>
            <person name="Hu-Tang G.R."/>
            <person name="Wang J.P."/>
            <person name="Wang J.H."/>
            <person name="Sun Y.H."/>
            <person name="Ni S.B."/>
            <person name="Chen W.B."/>
            <person name="Zhang X.C."/>
            <person name="Jiao Y.N."/>
            <person name="Eichler E.E."/>
            <person name="Li G.H."/>
            <person name="Liu X."/>
            <person name="Gao L.Z."/>
        </authorList>
    </citation>
    <scope>NUCLEOTIDE SEQUENCE [LARGE SCALE GENOMIC DNA]</scope>
    <source>
        <strain evidence="11">cv. GT1</strain>
        <tissue evidence="10">Leaf</tissue>
    </source>
</reference>
<evidence type="ECO:0000313" key="11">
    <source>
        <dbReference type="Proteomes" id="UP000467840"/>
    </source>
</evidence>
<evidence type="ECO:0000256" key="8">
    <source>
        <dbReference type="ARBA" id="ARBA00023136"/>
    </source>
</evidence>